<evidence type="ECO:0000313" key="1">
    <source>
        <dbReference type="EMBL" id="MFC4426924.1"/>
    </source>
</evidence>
<reference evidence="2" key="1">
    <citation type="journal article" date="2019" name="Int. J. Syst. Evol. Microbiol.">
        <title>The Global Catalogue of Microorganisms (GCM) 10K type strain sequencing project: providing services to taxonomists for standard genome sequencing and annotation.</title>
        <authorList>
            <consortium name="The Broad Institute Genomics Platform"/>
            <consortium name="The Broad Institute Genome Sequencing Center for Infectious Disease"/>
            <person name="Wu L."/>
            <person name="Ma J."/>
        </authorList>
    </citation>
    <scope>NUCLEOTIDE SEQUENCE [LARGE SCALE GENOMIC DNA]</scope>
    <source>
        <strain evidence="2">CCUG 56029</strain>
    </source>
</reference>
<comment type="caution">
    <text evidence="1">The sequence shown here is derived from an EMBL/GenBank/DDBJ whole genome shotgun (WGS) entry which is preliminary data.</text>
</comment>
<dbReference type="EMBL" id="JBHSEH010000013">
    <property type="protein sequence ID" value="MFC4426924.1"/>
    <property type="molecule type" value="Genomic_DNA"/>
</dbReference>
<protein>
    <submittedName>
        <fullName evidence="1">Uncharacterized protein</fullName>
    </submittedName>
</protein>
<evidence type="ECO:0000313" key="2">
    <source>
        <dbReference type="Proteomes" id="UP001595998"/>
    </source>
</evidence>
<accession>A0ABV8XMU8</accession>
<name>A0ABV8XMU8_9DEIO</name>
<keyword evidence="2" id="KW-1185">Reference proteome</keyword>
<dbReference type="RefSeq" id="WP_380039905.1">
    <property type="nucleotide sequence ID" value="NZ_JBHSEH010000013.1"/>
</dbReference>
<sequence length="226" mass="24668">MNALEPLLPALRTLAPLGFPATTLHDWFALANMRRAARLAEHFQDELTQLRPALSAQADHEYLRSAAFQAHVVQALRAAEIAESEDKLRLIARALATCILSLTSPRVDRSQTLRLIEAVSDRELRVLAELLLTLDPLAPFEGSRPVDRPLPVPGLSHQEVHAALLGLGQLGLLSQEERPVHRWDTATASVWQLTPLAQQVAVLGRLTGFELTGQAEGPDLFGSGPV</sequence>
<gene>
    <name evidence="1" type="ORF">ACFOZ9_11955</name>
</gene>
<dbReference type="Proteomes" id="UP001595998">
    <property type="component" value="Unassembled WGS sequence"/>
</dbReference>
<proteinExistence type="predicted"/>
<organism evidence="1 2">
    <name type="scientific">Deinococcus navajonensis</name>
    <dbReference type="NCBI Taxonomy" id="309884"/>
    <lineage>
        <taxon>Bacteria</taxon>
        <taxon>Thermotogati</taxon>
        <taxon>Deinococcota</taxon>
        <taxon>Deinococci</taxon>
        <taxon>Deinococcales</taxon>
        <taxon>Deinococcaceae</taxon>
        <taxon>Deinococcus</taxon>
    </lineage>
</organism>